<accession>A0ABC8VC23</accession>
<dbReference type="Pfam" id="PF03478">
    <property type="entry name" value="Beta-prop_KIB1-4"/>
    <property type="match status" value="1"/>
</dbReference>
<dbReference type="EMBL" id="OZ075111">
    <property type="protein sequence ID" value="CAL4886811.1"/>
    <property type="molecule type" value="Genomic_DNA"/>
</dbReference>
<evidence type="ECO:0000313" key="5">
    <source>
        <dbReference type="Proteomes" id="UP001497457"/>
    </source>
</evidence>
<evidence type="ECO:0008006" key="6">
    <source>
        <dbReference type="Google" id="ProtNLM"/>
    </source>
</evidence>
<organism evidence="3 5">
    <name type="scientific">Urochloa decumbens</name>
    <dbReference type="NCBI Taxonomy" id="240449"/>
    <lineage>
        <taxon>Eukaryota</taxon>
        <taxon>Viridiplantae</taxon>
        <taxon>Streptophyta</taxon>
        <taxon>Embryophyta</taxon>
        <taxon>Tracheophyta</taxon>
        <taxon>Spermatophyta</taxon>
        <taxon>Magnoliopsida</taxon>
        <taxon>Liliopsida</taxon>
        <taxon>Poales</taxon>
        <taxon>Poaceae</taxon>
        <taxon>PACMAD clade</taxon>
        <taxon>Panicoideae</taxon>
        <taxon>Panicodae</taxon>
        <taxon>Paniceae</taxon>
        <taxon>Melinidinae</taxon>
        <taxon>Urochloa</taxon>
    </lineage>
</organism>
<dbReference type="Gene3D" id="1.20.1280.50">
    <property type="match status" value="1"/>
</dbReference>
<dbReference type="Pfam" id="PF00646">
    <property type="entry name" value="F-box"/>
    <property type="match status" value="1"/>
</dbReference>
<gene>
    <name evidence="3" type="ORF">URODEC1_LOCUS1367</name>
    <name evidence="4" type="ORF">URODEC1_LOCUS1370</name>
</gene>
<dbReference type="PANTHER" id="PTHR44259:SF34">
    <property type="entry name" value="DUF295 DOMAIN-CONTAINING PROTEIN"/>
    <property type="match status" value="1"/>
</dbReference>
<evidence type="ECO:0000259" key="2">
    <source>
        <dbReference type="Pfam" id="PF03478"/>
    </source>
</evidence>
<dbReference type="Proteomes" id="UP001497457">
    <property type="component" value="Chromosome 1b"/>
</dbReference>
<dbReference type="InterPro" id="IPR001810">
    <property type="entry name" value="F-box_dom"/>
</dbReference>
<dbReference type="EMBL" id="OZ075111">
    <property type="protein sequence ID" value="CAL4886806.1"/>
    <property type="molecule type" value="Genomic_DNA"/>
</dbReference>
<proteinExistence type="predicted"/>
<keyword evidence="5" id="KW-1185">Reference proteome</keyword>
<dbReference type="InterPro" id="IPR050942">
    <property type="entry name" value="F-box_BR-signaling"/>
</dbReference>
<reference evidence="3 5" key="1">
    <citation type="submission" date="2024-10" db="EMBL/GenBank/DDBJ databases">
        <authorList>
            <person name="Ryan C."/>
        </authorList>
    </citation>
    <scope>NUCLEOTIDE SEQUENCE [LARGE SCALE GENOMIC DNA]</scope>
</reference>
<dbReference type="InterPro" id="IPR005174">
    <property type="entry name" value="KIB1-4_b-propeller"/>
</dbReference>
<evidence type="ECO:0000259" key="1">
    <source>
        <dbReference type="Pfam" id="PF00646"/>
    </source>
</evidence>
<evidence type="ECO:0000313" key="4">
    <source>
        <dbReference type="EMBL" id="CAL4886811.1"/>
    </source>
</evidence>
<protein>
    <recommendedName>
        <fullName evidence="6">DUF295 domain-containing protein</fullName>
    </recommendedName>
</protein>
<name>A0ABC8VC23_9POAL</name>
<sequence length="418" mass="46900">MSYTPNSASSVQWSELQHDACSNVIDRLDVLDLQNFAAVCTSWSTICLNLHAARPKSGSPTLLTSRLDHDGGRTKDTLVEGTFALHDVSEGTSFCVCNRSLVHRVWVGGKNDWLVISDKRCSLQLLNLITGETLPLPSFSTVPGIEIDHYSDLSIACQPYSRTLRRVVLCQTPSSSSGHFAISLFDDGILAFTTKGDNTWTFFNHPTSYCGSRSYFPEIFMDSLVHKGRVVAVDSEGFVFSWPIGDQDVNPVSISSADIPFVFGSRERVFYLAKSPCDELILICVRGHGPVFMRPYNRVLKSEHDRFEIPDSMILFKYDDARETWRRIRTTDLGVSLFVGLNYPFYVTCNAIKPNSVYVANMVGSDVTIFAMQAESDVPIEKHNYPIKEQARPGVRQSLRTPMWFRPTVPENNNTHIC</sequence>
<dbReference type="PANTHER" id="PTHR44259">
    <property type="entry name" value="OS07G0183000 PROTEIN-RELATED"/>
    <property type="match status" value="1"/>
</dbReference>
<feature type="domain" description="F-box" evidence="1">
    <location>
        <begin position="13"/>
        <end position="50"/>
    </location>
</feature>
<feature type="domain" description="KIB1-4 beta-propeller" evidence="2">
    <location>
        <begin position="101"/>
        <end position="370"/>
    </location>
</feature>
<evidence type="ECO:0000313" key="3">
    <source>
        <dbReference type="EMBL" id="CAL4886806.1"/>
    </source>
</evidence>
<dbReference type="AlphaFoldDB" id="A0ABC8VC23"/>